<dbReference type="AlphaFoldDB" id="A0AA86MY09"/>
<protein>
    <submittedName>
        <fullName evidence="7">RNA methyltransferase, TrmA family</fullName>
    </submittedName>
</protein>
<dbReference type="InterPro" id="IPR002792">
    <property type="entry name" value="TRAM_dom"/>
</dbReference>
<feature type="binding site" evidence="4">
    <location>
        <position position="295"/>
    </location>
    <ligand>
        <name>S-adenosyl-L-methionine</name>
        <dbReference type="ChEBI" id="CHEBI:59789"/>
    </ligand>
</feature>
<dbReference type="PROSITE" id="PS50926">
    <property type="entry name" value="TRAM"/>
    <property type="match status" value="1"/>
</dbReference>
<dbReference type="Pfam" id="PF05958">
    <property type="entry name" value="tRNA_U5-meth_tr"/>
    <property type="match status" value="1"/>
</dbReference>
<dbReference type="InterPro" id="IPR012340">
    <property type="entry name" value="NA-bd_OB-fold"/>
</dbReference>
<evidence type="ECO:0000313" key="7">
    <source>
        <dbReference type="EMBL" id="CAI4031110.1"/>
    </source>
</evidence>
<dbReference type="GO" id="GO:0070475">
    <property type="term" value="P:rRNA base methylation"/>
    <property type="evidence" value="ECO:0007669"/>
    <property type="project" value="TreeGrafter"/>
</dbReference>
<dbReference type="PANTHER" id="PTHR11061:SF30">
    <property type="entry name" value="TRNA (URACIL(54)-C(5))-METHYLTRANSFERASE"/>
    <property type="match status" value="1"/>
</dbReference>
<dbReference type="EMBL" id="OX365700">
    <property type="protein sequence ID" value="CAI4031110.1"/>
    <property type="molecule type" value="Genomic_DNA"/>
</dbReference>
<dbReference type="PANTHER" id="PTHR11061">
    <property type="entry name" value="RNA M5U METHYLTRANSFERASE"/>
    <property type="match status" value="1"/>
</dbReference>
<dbReference type="InterPro" id="IPR010280">
    <property type="entry name" value="U5_MeTrfase_fam"/>
</dbReference>
<dbReference type="SUPFAM" id="SSF53335">
    <property type="entry name" value="S-adenosyl-L-methionine-dependent methyltransferases"/>
    <property type="match status" value="1"/>
</dbReference>
<evidence type="ECO:0000259" key="6">
    <source>
        <dbReference type="PROSITE" id="PS50926"/>
    </source>
</evidence>
<keyword evidence="3 4" id="KW-0949">S-adenosyl-L-methionine</keyword>
<dbReference type="PROSITE" id="PS51687">
    <property type="entry name" value="SAM_MT_RNA_M5U"/>
    <property type="match status" value="1"/>
</dbReference>
<feature type="domain" description="TRAM" evidence="6">
    <location>
        <begin position="1"/>
        <end position="56"/>
    </location>
</feature>
<dbReference type="KEGG" id="nti:DNFV4_01540"/>
<dbReference type="RefSeq" id="WP_289268069.1">
    <property type="nucleotide sequence ID" value="NZ_OX365700.1"/>
</dbReference>
<evidence type="ECO:0000256" key="5">
    <source>
        <dbReference type="PROSITE-ProRule" id="PRU10015"/>
    </source>
</evidence>
<dbReference type="Gene3D" id="2.40.50.140">
    <property type="entry name" value="Nucleic acid-binding proteins"/>
    <property type="match status" value="1"/>
</dbReference>
<feature type="binding site" evidence="4">
    <location>
        <position position="266"/>
    </location>
    <ligand>
        <name>S-adenosyl-L-methionine</name>
        <dbReference type="ChEBI" id="CHEBI:59789"/>
    </ligand>
</feature>
<feature type="binding site" evidence="4">
    <location>
        <position position="316"/>
    </location>
    <ligand>
        <name>S-adenosyl-L-methionine</name>
        <dbReference type="ChEBI" id="CHEBI:59789"/>
    </ligand>
</feature>
<dbReference type="Pfam" id="PF01938">
    <property type="entry name" value="TRAM"/>
    <property type="match status" value="1"/>
</dbReference>
<dbReference type="PROSITE" id="PS01230">
    <property type="entry name" value="TRMA_1"/>
    <property type="match status" value="1"/>
</dbReference>
<organism evidence="7 8">
    <name type="scientific">Nitrospira tepida</name>
    <dbReference type="NCBI Taxonomy" id="2973512"/>
    <lineage>
        <taxon>Bacteria</taxon>
        <taxon>Pseudomonadati</taxon>
        <taxon>Nitrospirota</taxon>
        <taxon>Nitrospiria</taxon>
        <taxon>Nitrospirales</taxon>
        <taxon>Nitrospiraceae</taxon>
        <taxon>Nitrospira</taxon>
    </lineage>
</organism>
<dbReference type="Proteomes" id="UP001179121">
    <property type="component" value="Chromosome"/>
</dbReference>
<name>A0AA86MY09_9BACT</name>
<keyword evidence="1 4" id="KW-0489">Methyltransferase</keyword>
<sequence>MGESVVVDIEKLVQGGYGLARLEGRTLFVRGAAPGEQVEVRLGPARGQYQEAWVQRVVRASADRVAAPCEVYGRCGGCQFQHLHYGSELHWKKEILLETLKRVGKIDGLPMPEVVPSPSEYGSRGVVRFGLLRRGNGFALGFHEEGSVRLVAATDCLLLTTVLREQVRVIQTRLGAMASLGCLVHSIELRASSTFDQTLMIVRTDAAHQRAIGRVTDLAQDLPDLVGLVVLGERGGREQRWVEGQDWIAERLDDLLFRIGDRSFMQSNWAVTQSLVQTVIEWTEPTVGLRVLELFAGIGTLGLPLAKRGSLVTMVESNPWASADARRAAKGNHIGRCRFRVAPVEQFLTAEPSMEYDVILLDPPRTGLNRDCVQGLLRADHARLLYVSCDPPTLARDLRRLLDGGYRIVRLQSFDMFPRTAHLETLVELAR</sequence>
<evidence type="ECO:0000313" key="8">
    <source>
        <dbReference type="Proteomes" id="UP001179121"/>
    </source>
</evidence>
<reference evidence="7" key="1">
    <citation type="submission" date="2022-10" db="EMBL/GenBank/DDBJ databases">
        <authorList>
            <person name="Koch H."/>
        </authorList>
    </citation>
    <scope>NUCLEOTIDE SEQUENCE</scope>
    <source>
        <strain evidence="7">DNF</strain>
    </source>
</reference>
<feature type="active site" evidence="5">
    <location>
        <position position="389"/>
    </location>
</feature>
<dbReference type="NCBIfam" id="TIGR00479">
    <property type="entry name" value="rumA"/>
    <property type="match status" value="1"/>
</dbReference>
<dbReference type="Gene3D" id="2.40.50.1070">
    <property type="match status" value="1"/>
</dbReference>
<evidence type="ECO:0000256" key="1">
    <source>
        <dbReference type="ARBA" id="ARBA00022603"/>
    </source>
</evidence>
<dbReference type="Gene3D" id="3.40.50.150">
    <property type="entry name" value="Vaccinia Virus protein VP39"/>
    <property type="match status" value="1"/>
</dbReference>
<dbReference type="SUPFAM" id="SSF50249">
    <property type="entry name" value="Nucleic acid-binding proteins"/>
    <property type="match status" value="1"/>
</dbReference>
<keyword evidence="8" id="KW-1185">Reference proteome</keyword>
<feature type="binding site" evidence="4">
    <location>
        <position position="362"/>
    </location>
    <ligand>
        <name>S-adenosyl-L-methionine</name>
        <dbReference type="ChEBI" id="CHEBI:59789"/>
    </ligand>
</feature>
<comment type="similarity">
    <text evidence="4">Belongs to the class I-like SAM-binding methyltransferase superfamily. RNA M5U methyltransferase family.</text>
</comment>
<dbReference type="InterPro" id="IPR030390">
    <property type="entry name" value="MeTrfase_TrmA_AS"/>
</dbReference>
<evidence type="ECO:0000256" key="3">
    <source>
        <dbReference type="ARBA" id="ARBA00022691"/>
    </source>
</evidence>
<feature type="active site" description="Nucleophile" evidence="4">
    <location>
        <position position="389"/>
    </location>
</feature>
<proteinExistence type="inferred from homology"/>
<accession>A0AA86MY09</accession>
<dbReference type="GO" id="GO:0070041">
    <property type="term" value="F:rRNA (uridine-C5-)-methyltransferase activity"/>
    <property type="evidence" value="ECO:0007669"/>
    <property type="project" value="TreeGrafter"/>
</dbReference>
<gene>
    <name evidence="7" type="ORF">DNFV4_01540</name>
</gene>
<dbReference type="InterPro" id="IPR029063">
    <property type="entry name" value="SAM-dependent_MTases_sf"/>
</dbReference>
<evidence type="ECO:0000256" key="2">
    <source>
        <dbReference type="ARBA" id="ARBA00022679"/>
    </source>
</evidence>
<keyword evidence="2 4" id="KW-0808">Transferase</keyword>
<dbReference type="CDD" id="cd02440">
    <property type="entry name" value="AdoMet_MTases"/>
    <property type="match status" value="1"/>
</dbReference>
<evidence type="ECO:0000256" key="4">
    <source>
        <dbReference type="PROSITE-ProRule" id="PRU01024"/>
    </source>
</evidence>